<accession>A0ABP0D8C8</accession>
<dbReference type="InterPro" id="IPR026286">
    <property type="entry name" value="MaiA/AMDase"/>
</dbReference>
<gene>
    <name evidence="2" type="ORF">SEPCBS57363_001097</name>
</gene>
<protein>
    <recommendedName>
        <fullName evidence="4">Asp/Glu/hydantoin racemase</fullName>
    </recommendedName>
</protein>
<name>A0ABP0D8C8_9PEZI</name>
<sequence>MQVLRLGVIVPSSNTALEPLTQEIVASLNANDTLGLKITVHFARFRVTTIALSESANAQFTLEPMLDAARLLSDARVDVIGWSGTSASWLGFGSDEKLCQAIQEATGIQATTAVQGMNWLLKGITENVGLVTPYTQDLNQAIQKNYSSIGIEIPDDLSRYAGLSDNVSFSAVDDQALDKMVDQVVQNGAQTVLIMCTNVRAAHRARHWETQYATSKLLVLDSVATTVTGMLRQLGIKFHDDSMVQQWGRAFGTEFCD</sequence>
<dbReference type="InterPro" id="IPR015942">
    <property type="entry name" value="Asp/Glu/hydantoin_racemase"/>
</dbReference>
<evidence type="ECO:0000313" key="2">
    <source>
        <dbReference type="EMBL" id="CAK7264468.1"/>
    </source>
</evidence>
<evidence type="ECO:0008006" key="4">
    <source>
        <dbReference type="Google" id="ProtNLM"/>
    </source>
</evidence>
<comment type="caution">
    <text evidence="2">The sequence shown here is derived from an EMBL/GenBank/DDBJ whole genome shotgun (WGS) entry which is preliminary data.</text>
</comment>
<dbReference type="InterPro" id="IPR053714">
    <property type="entry name" value="Iso_Racemase_Enz_sf"/>
</dbReference>
<proteinExistence type="inferred from homology"/>
<evidence type="ECO:0000313" key="3">
    <source>
        <dbReference type="Proteomes" id="UP001642501"/>
    </source>
</evidence>
<organism evidence="2 3">
    <name type="scientific">Sporothrix epigloea</name>
    <dbReference type="NCBI Taxonomy" id="1892477"/>
    <lineage>
        <taxon>Eukaryota</taxon>
        <taxon>Fungi</taxon>
        <taxon>Dikarya</taxon>
        <taxon>Ascomycota</taxon>
        <taxon>Pezizomycotina</taxon>
        <taxon>Sordariomycetes</taxon>
        <taxon>Sordariomycetidae</taxon>
        <taxon>Ophiostomatales</taxon>
        <taxon>Ophiostomataceae</taxon>
        <taxon>Sporothrix</taxon>
    </lineage>
</organism>
<dbReference type="Proteomes" id="UP001642501">
    <property type="component" value="Unassembled WGS sequence"/>
</dbReference>
<dbReference type="PANTHER" id="PTHR40267">
    <property type="entry name" value="BLR3294 PROTEIN"/>
    <property type="match status" value="1"/>
</dbReference>
<reference evidence="2 3" key="1">
    <citation type="submission" date="2024-01" db="EMBL/GenBank/DDBJ databases">
        <authorList>
            <person name="Allen C."/>
            <person name="Tagirdzhanova G."/>
        </authorList>
    </citation>
    <scope>NUCLEOTIDE SEQUENCE [LARGE SCALE GENOMIC DNA]</scope>
    <source>
        <strain evidence="2 3">CBS 573.63</strain>
    </source>
</reference>
<dbReference type="Gene3D" id="3.40.50.12500">
    <property type="match status" value="1"/>
</dbReference>
<evidence type="ECO:0000256" key="1">
    <source>
        <dbReference type="ARBA" id="ARBA00038414"/>
    </source>
</evidence>
<dbReference type="PANTHER" id="PTHR40267:SF1">
    <property type="entry name" value="BLR3294 PROTEIN"/>
    <property type="match status" value="1"/>
</dbReference>
<dbReference type="EMBL" id="CAWUOM010000010">
    <property type="protein sequence ID" value="CAK7264468.1"/>
    <property type="molecule type" value="Genomic_DNA"/>
</dbReference>
<comment type="similarity">
    <text evidence="1">Belongs to the HyuE racemase family.</text>
</comment>
<keyword evidence="3" id="KW-1185">Reference proteome</keyword>
<dbReference type="Pfam" id="PF01177">
    <property type="entry name" value="Asp_Glu_race"/>
    <property type="match status" value="1"/>
</dbReference>